<keyword evidence="3" id="KW-1185">Reference proteome</keyword>
<dbReference type="Proteomes" id="UP000001876">
    <property type="component" value="Unassembled WGS sequence"/>
</dbReference>
<dbReference type="AlphaFoldDB" id="C1N2F8"/>
<feature type="region of interest" description="Disordered" evidence="1">
    <location>
        <begin position="62"/>
        <end position="279"/>
    </location>
</feature>
<sequence length="698" mass="74865">MGGFVIAESQGGLDDDALAAMMEAVEARTAAAAAGGASDGASGGAAADVVAVDDDDDVAAPATATQQATQALATQDIAGDLRVDERDGGGGGDGDGTDARDGGGPARRRRGLASADGRHHNPDSTTSARPPVLAEGDDDENDDKVTLRACPLPPASRSSPADDANAAPTPTTETQPTQPFLGYDTQQLTERPVMSVRPVNDPRQGTLTQAPFFERAKKPPPGGTGRRRMPATGEGGEVPSPRANDNARQKDGAMANGGDDSPGILARSKPSSTTDEAEEDAIPTWALEALEASSGAFYTKVFHPPHRSVSTFDRSPFQLMTLPLNCFCFLEWPSDVVVADLDVRELADGRYEPSVFEASHADGHQFLALYVRTESGARVRLDGARERALAVTRSGDVVRVLGFVFRKEFLEKASTVDDPADARVVVRWEMRGVRLRTAKEVPVLRAEAERFDADEYFVPMRHEERGERSHKGDGEEGTEPLVETFDVSDVVGVATPTTPRCCDDSNPDRRDGSYFTWSQGVADERTTTTIRARFAYFHDPGPSQWTFFGFVDGGAREARNDRQVPVVELLCGCGGTSEGLRRSVVPGTTTPRGARGKRRRDAGNGGGSSDDETEPAGELRPVKRRRLLPAFGLDANPNAVNTFNKNFKSRYPNCVARVATMEWFLEKLTAGADGGVSDEARSIHWFPYDRVCVVNADP</sequence>
<feature type="compositionally biased region" description="Low complexity" evidence="1">
    <location>
        <begin position="155"/>
        <end position="179"/>
    </location>
</feature>
<dbReference type="RefSeq" id="XP_003061864.1">
    <property type="nucleotide sequence ID" value="XM_003061818.1"/>
</dbReference>
<dbReference type="KEGG" id="mpp:MICPUCDRAFT_51512"/>
<gene>
    <name evidence="2" type="ORF">MICPUCDRAFT_51512</name>
</gene>
<protein>
    <submittedName>
        <fullName evidence="2">Predicted protein</fullName>
    </submittedName>
</protein>
<feature type="region of interest" description="Disordered" evidence="1">
    <location>
        <begin position="580"/>
        <end position="621"/>
    </location>
</feature>
<evidence type="ECO:0000256" key="1">
    <source>
        <dbReference type="SAM" id="MobiDB-lite"/>
    </source>
</evidence>
<evidence type="ECO:0000313" key="2">
    <source>
        <dbReference type="EMBL" id="EEH53576.1"/>
    </source>
</evidence>
<name>C1N2F8_MICPC</name>
<feature type="compositionally biased region" description="Low complexity" evidence="1">
    <location>
        <begin position="62"/>
        <end position="78"/>
    </location>
</feature>
<organism evidence="3">
    <name type="scientific">Micromonas pusilla (strain CCMP1545)</name>
    <name type="common">Picoplanktonic green alga</name>
    <dbReference type="NCBI Taxonomy" id="564608"/>
    <lineage>
        <taxon>Eukaryota</taxon>
        <taxon>Viridiplantae</taxon>
        <taxon>Chlorophyta</taxon>
        <taxon>Mamiellophyceae</taxon>
        <taxon>Mamiellales</taxon>
        <taxon>Mamiellaceae</taxon>
        <taxon>Micromonas</taxon>
    </lineage>
</organism>
<feature type="compositionally biased region" description="Basic and acidic residues" evidence="1">
    <location>
        <begin position="79"/>
        <end position="88"/>
    </location>
</feature>
<proteinExistence type="predicted"/>
<dbReference type="OrthoDB" id="205639at2759"/>
<dbReference type="GeneID" id="9687521"/>
<dbReference type="EMBL" id="GG663745">
    <property type="protein sequence ID" value="EEH53576.1"/>
    <property type="molecule type" value="Genomic_DNA"/>
</dbReference>
<accession>C1N2F8</accession>
<reference evidence="2 3" key="1">
    <citation type="journal article" date="2009" name="Science">
        <title>Green evolution and dynamic adaptations revealed by genomes of the marine picoeukaryotes Micromonas.</title>
        <authorList>
            <person name="Worden A.Z."/>
            <person name="Lee J.H."/>
            <person name="Mock T."/>
            <person name="Rouze P."/>
            <person name="Simmons M.P."/>
            <person name="Aerts A.L."/>
            <person name="Allen A.E."/>
            <person name="Cuvelier M.L."/>
            <person name="Derelle E."/>
            <person name="Everett M.V."/>
            <person name="Foulon E."/>
            <person name="Grimwood J."/>
            <person name="Gundlach H."/>
            <person name="Henrissat B."/>
            <person name="Napoli C."/>
            <person name="McDonald S.M."/>
            <person name="Parker M.S."/>
            <person name="Rombauts S."/>
            <person name="Salamov A."/>
            <person name="Von Dassow P."/>
            <person name="Badger J.H."/>
            <person name="Coutinho P.M."/>
            <person name="Demir E."/>
            <person name="Dubchak I."/>
            <person name="Gentemann C."/>
            <person name="Eikrem W."/>
            <person name="Gready J.E."/>
            <person name="John U."/>
            <person name="Lanier W."/>
            <person name="Lindquist E.A."/>
            <person name="Lucas S."/>
            <person name="Mayer K.F."/>
            <person name="Moreau H."/>
            <person name="Not F."/>
            <person name="Otillar R."/>
            <person name="Panaud O."/>
            <person name="Pangilinan J."/>
            <person name="Paulsen I."/>
            <person name="Piegu B."/>
            <person name="Poliakov A."/>
            <person name="Robbens S."/>
            <person name="Schmutz J."/>
            <person name="Toulza E."/>
            <person name="Wyss T."/>
            <person name="Zelensky A."/>
            <person name="Zhou K."/>
            <person name="Armbrust E.V."/>
            <person name="Bhattacharya D."/>
            <person name="Goodenough U.W."/>
            <person name="Van de Peer Y."/>
            <person name="Grigoriev I.V."/>
        </authorList>
    </citation>
    <scope>NUCLEOTIDE SEQUENCE [LARGE SCALE GENOMIC DNA]</scope>
    <source>
        <strain evidence="2 3">CCMP1545</strain>
    </source>
</reference>
<evidence type="ECO:0000313" key="3">
    <source>
        <dbReference type="Proteomes" id="UP000001876"/>
    </source>
</evidence>